<dbReference type="KEGG" id="hlr:HALLA_13390"/>
<protein>
    <submittedName>
        <fullName evidence="1">Uncharacterized protein</fullName>
    </submittedName>
</protein>
<proteinExistence type="predicted"/>
<keyword evidence="2" id="KW-1185">Reference proteome</keyword>
<dbReference type="AlphaFoldDB" id="W0JQZ4"/>
<reference evidence="1 2" key="1">
    <citation type="submission" date="2014-01" db="EMBL/GenBank/DDBJ databases">
        <authorList>
            <consortium name="DOE Joint Genome Institute"/>
            <person name="Anderson I."/>
            <person name="Huntemann M."/>
            <person name="Han J."/>
            <person name="Chen A."/>
            <person name="Kyrpides N."/>
            <person name="Mavromatis K."/>
            <person name="Markowitz V."/>
            <person name="Palaniappan K."/>
            <person name="Ivanova N."/>
            <person name="Schaumberg A."/>
            <person name="Pati A."/>
            <person name="Liolios K."/>
            <person name="Nordberg H.P."/>
            <person name="Cantor M.N."/>
            <person name="Hua S.X."/>
            <person name="Woyke T."/>
        </authorList>
    </citation>
    <scope>NUCLEOTIDE SEQUENCE [LARGE SCALE GENOMIC DNA]</scope>
    <source>
        <strain evidence="1 2">XH-48</strain>
    </source>
</reference>
<dbReference type="EMBL" id="CP007055">
    <property type="protein sequence ID" value="AHG01024.1"/>
    <property type="molecule type" value="Genomic_DNA"/>
</dbReference>
<accession>W0JQZ4</accession>
<name>W0JQZ4_9EURY</name>
<sequence length="53" mass="6437">MLQHIINYYNIKSLVNFCWLKNLVYDIQTTFSCYISTYIARFKSDICVIFFLK</sequence>
<gene>
    <name evidence="1" type="ORF">HALLA_13390</name>
</gene>
<organism evidence="1 2">
    <name type="scientific">Halostagnicola larsenii XH-48</name>
    <dbReference type="NCBI Taxonomy" id="797299"/>
    <lineage>
        <taxon>Archaea</taxon>
        <taxon>Methanobacteriati</taxon>
        <taxon>Methanobacteriota</taxon>
        <taxon>Stenosarchaea group</taxon>
        <taxon>Halobacteria</taxon>
        <taxon>Halobacteriales</taxon>
        <taxon>Natrialbaceae</taxon>
        <taxon>Halostagnicola</taxon>
    </lineage>
</organism>
<dbReference type="HOGENOM" id="CLU_3056998_0_0_2"/>
<evidence type="ECO:0000313" key="1">
    <source>
        <dbReference type="EMBL" id="AHG01024.1"/>
    </source>
</evidence>
<dbReference type="Proteomes" id="UP000019024">
    <property type="component" value="Chromosome"/>
</dbReference>
<evidence type="ECO:0000313" key="2">
    <source>
        <dbReference type="Proteomes" id="UP000019024"/>
    </source>
</evidence>